<evidence type="ECO:0000256" key="2">
    <source>
        <dbReference type="ARBA" id="ARBA00011245"/>
    </source>
</evidence>
<dbReference type="FunFam" id="3.40.630.30:FF:000042">
    <property type="entry name" value="Glycylpeptide N-tetradecanoyltransferase"/>
    <property type="match status" value="1"/>
</dbReference>
<evidence type="ECO:0000256" key="8">
    <source>
        <dbReference type="RuleBase" id="RU004178"/>
    </source>
</evidence>
<dbReference type="AlphaFoldDB" id="A0A1E3NSA2"/>
<dbReference type="PROSITE" id="PS00975">
    <property type="entry name" value="NMT_1"/>
    <property type="match status" value="1"/>
</dbReference>
<dbReference type="Pfam" id="PF01233">
    <property type="entry name" value="NMT"/>
    <property type="match status" value="1"/>
</dbReference>
<evidence type="ECO:0000256" key="5">
    <source>
        <dbReference type="ARBA" id="ARBA00022679"/>
    </source>
</evidence>
<proteinExistence type="inferred from homology"/>
<dbReference type="EC" id="2.3.1.97" evidence="3 7"/>
<comment type="function">
    <text evidence="7">Adds a myristoyl group to the N-terminal glycine residue of certain cellular proteins.</text>
</comment>
<dbReference type="InterPro" id="IPR022678">
    <property type="entry name" value="NMT_CS"/>
</dbReference>
<protein>
    <recommendedName>
        <fullName evidence="4 7">Glycylpeptide N-tetradecanoyltransferase</fullName>
        <ecNumber evidence="3 7">2.3.1.97</ecNumber>
    </recommendedName>
</protein>
<evidence type="ECO:0000256" key="7">
    <source>
        <dbReference type="RuleBase" id="RU000586"/>
    </source>
</evidence>
<dbReference type="Gene3D" id="3.40.630.30">
    <property type="match status" value="2"/>
</dbReference>
<dbReference type="InterPro" id="IPR016181">
    <property type="entry name" value="Acyl_CoA_acyltransferase"/>
</dbReference>
<dbReference type="PANTHER" id="PTHR11377">
    <property type="entry name" value="N-MYRISTOYL TRANSFERASE"/>
    <property type="match status" value="1"/>
</dbReference>
<evidence type="ECO:0000256" key="6">
    <source>
        <dbReference type="ARBA" id="ARBA00023315"/>
    </source>
</evidence>
<feature type="domain" description="Glycylpeptide N-tetradecanoyltransferase N-terminal" evidence="9">
    <location>
        <begin position="61"/>
        <end position="220"/>
    </location>
</feature>
<dbReference type="InterPro" id="IPR000903">
    <property type="entry name" value="NMT"/>
</dbReference>
<evidence type="ECO:0000259" key="10">
    <source>
        <dbReference type="Pfam" id="PF02799"/>
    </source>
</evidence>
<dbReference type="EMBL" id="KV454001">
    <property type="protein sequence ID" value="ODQ48558.1"/>
    <property type="molecule type" value="Genomic_DNA"/>
</dbReference>
<organism evidence="11 12">
    <name type="scientific">Pichia membranifaciens NRRL Y-2026</name>
    <dbReference type="NCBI Taxonomy" id="763406"/>
    <lineage>
        <taxon>Eukaryota</taxon>
        <taxon>Fungi</taxon>
        <taxon>Dikarya</taxon>
        <taxon>Ascomycota</taxon>
        <taxon>Saccharomycotina</taxon>
        <taxon>Pichiomycetes</taxon>
        <taxon>Pichiales</taxon>
        <taxon>Pichiaceae</taxon>
        <taxon>Pichia</taxon>
    </lineage>
</organism>
<keyword evidence="6 7" id="KW-0012">Acyltransferase</keyword>
<dbReference type="PIRSF" id="PIRSF015892">
    <property type="entry name" value="N-myristl_transf"/>
    <property type="match status" value="1"/>
</dbReference>
<feature type="domain" description="Glycylpeptide N-tetradecanoyltransferase C-terminal" evidence="10">
    <location>
        <begin position="234"/>
        <end position="454"/>
    </location>
</feature>
<dbReference type="Proteomes" id="UP000094455">
    <property type="component" value="Unassembled WGS sequence"/>
</dbReference>
<name>A0A1E3NSA2_9ASCO</name>
<dbReference type="Pfam" id="PF02799">
    <property type="entry name" value="NMT_C"/>
    <property type="match status" value="1"/>
</dbReference>
<dbReference type="InterPro" id="IPR022677">
    <property type="entry name" value="NMT_C"/>
</dbReference>
<accession>A0A1E3NSA2</accession>
<keyword evidence="5 7" id="KW-0808">Transferase</keyword>
<dbReference type="GO" id="GO:0004379">
    <property type="term" value="F:glycylpeptide N-tetradecanoyltransferase activity"/>
    <property type="evidence" value="ECO:0007669"/>
    <property type="project" value="UniProtKB-EC"/>
</dbReference>
<gene>
    <name evidence="11" type="ORF">PICMEDRAFT_14109</name>
</gene>
<keyword evidence="12" id="KW-1185">Reference proteome</keyword>
<dbReference type="GO" id="GO:0005829">
    <property type="term" value="C:cytosol"/>
    <property type="evidence" value="ECO:0007669"/>
    <property type="project" value="EnsemblFungi"/>
</dbReference>
<dbReference type="PANTHER" id="PTHR11377:SF5">
    <property type="entry name" value="GLYCYLPEPTIDE N-TETRADECANOYLTRANSFERASE"/>
    <property type="match status" value="1"/>
</dbReference>
<sequence>MSDQSDPNKPKKTIADLFQQLALAQEEEQSPAAPPKPMESYKFWKTQPVPSFDEKVESEGPIDTSKTPETVRQEPYPIHSSFEWTTLDLESDHDLDQLYELLYDHYVEDHDATFRFAYSRNFFNWALKPTGWRQDWHIGVRVKDTGRLIAFISGVPCDLTIRGRDIKSVEINFLCVHKQLRSKRLAPLLIKEVTRRVNLQNIWQALYSSGTVLPRPVSTCRYGHRPLNWSKLYEVGFSSLPPNETKASMVAKTTLGSEPKTKGWRKMEEKDISTVWKLYDAWRDRYDISQIMTKDDIKHWIYGGHQQDGKVIHTFVVEDEETKEVTDYISFYVLPFTVLQNPKHKQIGIAYLYYYASTVGLGKTNKDEENQELLKKRLKSLVNDAMIEAKKVDIDVFNALSSQDNTLFLDDLKFGAGDGFLNYYVFNYRTSHIDGGMDETDHDFGKNGSGVGVVLL</sequence>
<evidence type="ECO:0000256" key="1">
    <source>
        <dbReference type="ARBA" id="ARBA00009469"/>
    </source>
</evidence>
<dbReference type="InterPro" id="IPR022676">
    <property type="entry name" value="NMT_N"/>
</dbReference>
<comment type="similarity">
    <text evidence="1 8">Belongs to the NMT family.</text>
</comment>
<evidence type="ECO:0000256" key="4">
    <source>
        <dbReference type="ARBA" id="ARBA00022240"/>
    </source>
</evidence>
<dbReference type="SUPFAM" id="SSF55729">
    <property type="entry name" value="Acyl-CoA N-acyltransferases (Nat)"/>
    <property type="match status" value="2"/>
</dbReference>
<evidence type="ECO:0000313" key="11">
    <source>
        <dbReference type="EMBL" id="ODQ48558.1"/>
    </source>
</evidence>
<dbReference type="PROSITE" id="PS00976">
    <property type="entry name" value="NMT_2"/>
    <property type="match status" value="1"/>
</dbReference>
<dbReference type="OrthoDB" id="60315at2759"/>
<dbReference type="GeneID" id="30176915"/>
<evidence type="ECO:0000313" key="12">
    <source>
        <dbReference type="Proteomes" id="UP000094455"/>
    </source>
</evidence>
<comment type="catalytic activity">
    <reaction evidence="7">
        <text>N-terminal glycyl-[protein] + tetradecanoyl-CoA = N-tetradecanoylglycyl-[protein] + CoA + H(+)</text>
        <dbReference type="Rhea" id="RHEA:15521"/>
        <dbReference type="Rhea" id="RHEA-COMP:12666"/>
        <dbReference type="Rhea" id="RHEA-COMP:12667"/>
        <dbReference type="ChEBI" id="CHEBI:15378"/>
        <dbReference type="ChEBI" id="CHEBI:57287"/>
        <dbReference type="ChEBI" id="CHEBI:57385"/>
        <dbReference type="ChEBI" id="CHEBI:64723"/>
        <dbReference type="ChEBI" id="CHEBI:133050"/>
        <dbReference type="EC" id="2.3.1.97"/>
    </reaction>
</comment>
<dbReference type="STRING" id="763406.A0A1E3NSA2"/>
<evidence type="ECO:0000259" key="9">
    <source>
        <dbReference type="Pfam" id="PF01233"/>
    </source>
</evidence>
<dbReference type="RefSeq" id="XP_019019671.1">
    <property type="nucleotide sequence ID" value="XM_019160228.1"/>
</dbReference>
<comment type="subunit">
    <text evidence="2">Monomer.</text>
</comment>
<reference evidence="11 12" key="1">
    <citation type="journal article" date="2016" name="Proc. Natl. Acad. Sci. U.S.A.">
        <title>Comparative genomics of biotechnologically important yeasts.</title>
        <authorList>
            <person name="Riley R."/>
            <person name="Haridas S."/>
            <person name="Wolfe K.H."/>
            <person name="Lopes M.R."/>
            <person name="Hittinger C.T."/>
            <person name="Goeker M."/>
            <person name="Salamov A.A."/>
            <person name="Wisecaver J.H."/>
            <person name="Long T.M."/>
            <person name="Calvey C.H."/>
            <person name="Aerts A.L."/>
            <person name="Barry K.W."/>
            <person name="Choi C."/>
            <person name="Clum A."/>
            <person name="Coughlan A.Y."/>
            <person name="Deshpande S."/>
            <person name="Douglass A.P."/>
            <person name="Hanson S.J."/>
            <person name="Klenk H.-P."/>
            <person name="LaButti K.M."/>
            <person name="Lapidus A."/>
            <person name="Lindquist E.A."/>
            <person name="Lipzen A.M."/>
            <person name="Meier-Kolthoff J.P."/>
            <person name="Ohm R.A."/>
            <person name="Otillar R.P."/>
            <person name="Pangilinan J.L."/>
            <person name="Peng Y."/>
            <person name="Rokas A."/>
            <person name="Rosa C.A."/>
            <person name="Scheuner C."/>
            <person name="Sibirny A.A."/>
            <person name="Slot J.C."/>
            <person name="Stielow J.B."/>
            <person name="Sun H."/>
            <person name="Kurtzman C.P."/>
            <person name="Blackwell M."/>
            <person name="Grigoriev I.V."/>
            <person name="Jeffries T.W."/>
        </authorList>
    </citation>
    <scope>NUCLEOTIDE SEQUENCE [LARGE SCALE GENOMIC DNA]</scope>
    <source>
        <strain evidence="11 12">NRRL Y-2026</strain>
    </source>
</reference>
<evidence type="ECO:0000256" key="3">
    <source>
        <dbReference type="ARBA" id="ARBA00012923"/>
    </source>
</evidence>